<evidence type="ECO:0000313" key="3">
    <source>
        <dbReference type="Proteomes" id="UP000053048"/>
    </source>
</evidence>
<name>A0A0W0ICK3_PSEVI</name>
<dbReference type="EMBL" id="LKEJ01000035">
    <property type="protein sequence ID" value="KTB70514.1"/>
    <property type="molecule type" value="Genomic_DNA"/>
</dbReference>
<accession>A0A0W0ICK3</accession>
<reference evidence="2 3" key="1">
    <citation type="submission" date="2015-09" db="EMBL/GenBank/DDBJ databases">
        <title>Genome sequence of ICMP 13104.</title>
        <authorList>
            <person name="Visnovsky S."/>
            <person name="Lu A."/>
            <person name="Panda P."/>
            <person name="Pitman A."/>
        </authorList>
    </citation>
    <scope>NUCLEOTIDE SEQUENCE [LARGE SCALE GENOMIC DNA]</scope>
    <source>
        <strain evidence="2 3">ICMP 13104</strain>
    </source>
</reference>
<feature type="compositionally biased region" description="Basic and acidic residues" evidence="1">
    <location>
        <begin position="8"/>
        <end position="27"/>
    </location>
</feature>
<feature type="region of interest" description="Disordered" evidence="1">
    <location>
        <begin position="1"/>
        <end position="56"/>
    </location>
</feature>
<proteinExistence type="predicted"/>
<gene>
    <name evidence="2" type="ORF">AO067_10190</name>
</gene>
<dbReference type="Proteomes" id="UP000053048">
    <property type="component" value="Unassembled WGS sequence"/>
</dbReference>
<dbReference type="InterPro" id="IPR046063">
    <property type="entry name" value="DUF6021"/>
</dbReference>
<sequence length="56" mass="6025">MTGTTPDSKNEQKDNLGFDEESPKTEDPQVDPTGPAKTPATEGGSKNDYPPYTPDK</sequence>
<dbReference type="Pfam" id="PF19485">
    <property type="entry name" value="DUF6021"/>
    <property type="match status" value="1"/>
</dbReference>
<organism evidence="2 3">
    <name type="scientific">Pseudomonas viridiflava ICMP 13104</name>
    <dbReference type="NCBI Taxonomy" id="1198305"/>
    <lineage>
        <taxon>Bacteria</taxon>
        <taxon>Pseudomonadati</taxon>
        <taxon>Pseudomonadota</taxon>
        <taxon>Gammaproteobacteria</taxon>
        <taxon>Pseudomonadales</taxon>
        <taxon>Pseudomonadaceae</taxon>
        <taxon>Pseudomonas</taxon>
    </lineage>
</organism>
<comment type="caution">
    <text evidence="2">The sequence shown here is derived from an EMBL/GenBank/DDBJ whole genome shotgun (WGS) entry which is preliminary data.</text>
</comment>
<evidence type="ECO:0000256" key="1">
    <source>
        <dbReference type="SAM" id="MobiDB-lite"/>
    </source>
</evidence>
<evidence type="ECO:0000313" key="2">
    <source>
        <dbReference type="EMBL" id="KTB70514.1"/>
    </source>
</evidence>
<protein>
    <submittedName>
        <fullName evidence="2">Uncharacterized protein</fullName>
    </submittedName>
</protein>
<dbReference type="AlphaFoldDB" id="A0A0W0ICK3"/>
<keyword evidence="3" id="KW-1185">Reference proteome</keyword>